<dbReference type="GO" id="GO:0004355">
    <property type="term" value="F:glutamate synthase (NADPH) activity"/>
    <property type="evidence" value="ECO:0007669"/>
    <property type="project" value="UniProtKB-EC"/>
</dbReference>
<dbReference type="Proteomes" id="UP000322159">
    <property type="component" value="Chromosome"/>
</dbReference>
<keyword evidence="14" id="KW-0314">Glutamate biosynthesis</keyword>
<dbReference type="RefSeq" id="WP_149325517.1">
    <property type="nucleotide sequence ID" value="NZ_CP043504.1"/>
</dbReference>
<organism evidence="18 19">
    <name type="scientific">Protaetiibacter larvae</name>
    <dbReference type="NCBI Taxonomy" id="2592654"/>
    <lineage>
        <taxon>Bacteria</taxon>
        <taxon>Bacillati</taxon>
        <taxon>Actinomycetota</taxon>
        <taxon>Actinomycetes</taxon>
        <taxon>Micrococcales</taxon>
        <taxon>Microbacteriaceae</taxon>
        <taxon>Protaetiibacter</taxon>
    </lineage>
</organism>
<dbReference type="InterPro" id="IPR029055">
    <property type="entry name" value="Ntn_hydrolases_N"/>
</dbReference>
<evidence type="ECO:0000256" key="10">
    <source>
        <dbReference type="ARBA" id="ARBA00022962"/>
    </source>
</evidence>
<dbReference type="Gene3D" id="2.160.20.60">
    <property type="entry name" value="Glutamate synthase, alpha subunit, C-terminal domain"/>
    <property type="match status" value="1"/>
</dbReference>
<comment type="cofactor">
    <cofactor evidence="2">
        <name>[3Fe-4S] cluster</name>
        <dbReference type="ChEBI" id="CHEBI:21137"/>
    </cofactor>
</comment>
<keyword evidence="15" id="KW-0003">3Fe-4S</keyword>
<evidence type="ECO:0000256" key="14">
    <source>
        <dbReference type="ARBA" id="ARBA00023164"/>
    </source>
</evidence>
<accession>A0A5C1YA79</accession>
<dbReference type="Gene3D" id="3.20.20.70">
    <property type="entry name" value="Aldolase class I"/>
    <property type="match status" value="2"/>
</dbReference>
<dbReference type="FunFam" id="3.20.20.70:FF:000031">
    <property type="entry name" value="Glutamate synthase 1 [NADH]"/>
    <property type="match status" value="1"/>
</dbReference>
<name>A0A5C1YA79_9MICO</name>
<evidence type="ECO:0000256" key="2">
    <source>
        <dbReference type="ARBA" id="ARBA00001927"/>
    </source>
</evidence>
<evidence type="ECO:0000256" key="15">
    <source>
        <dbReference type="ARBA" id="ARBA00023291"/>
    </source>
</evidence>
<dbReference type="InterPro" id="IPR013785">
    <property type="entry name" value="Aldolase_TIM"/>
</dbReference>
<dbReference type="PANTHER" id="PTHR11938:SF133">
    <property type="entry name" value="GLUTAMATE SYNTHASE (NADH)"/>
    <property type="match status" value="1"/>
</dbReference>
<keyword evidence="13" id="KW-0411">Iron-sulfur</keyword>
<dbReference type="SUPFAM" id="SSF69336">
    <property type="entry name" value="Alpha subunit of glutamate synthase, C-terminal domain"/>
    <property type="match status" value="1"/>
</dbReference>
<dbReference type="FunFam" id="3.20.20.70:FF:000053">
    <property type="entry name" value="Glutamate synthase large subunit"/>
    <property type="match status" value="1"/>
</dbReference>
<protein>
    <submittedName>
        <fullName evidence="18">Glutamate synthase large subunit</fullName>
        <ecNumber evidence="18">1.4.1.13</ecNumber>
    </submittedName>
</protein>
<dbReference type="CDD" id="cd02808">
    <property type="entry name" value="GltS_FMN"/>
    <property type="match status" value="1"/>
</dbReference>
<dbReference type="CDD" id="cd00982">
    <property type="entry name" value="gltB_C"/>
    <property type="match status" value="1"/>
</dbReference>
<dbReference type="Pfam" id="PF01645">
    <property type="entry name" value="Glu_synthase"/>
    <property type="match status" value="1"/>
</dbReference>
<keyword evidence="9" id="KW-0274">FAD</keyword>
<evidence type="ECO:0000256" key="12">
    <source>
        <dbReference type="ARBA" id="ARBA00023004"/>
    </source>
</evidence>
<keyword evidence="6" id="KW-0285">Flavoprotein</keyword>
<dbReference type="Pfam" id="PF01493">
    <property type="entry name" value="GXGXG"/>
    <property type="match status" value="1"/>
</dbReference>
<dbReference type="FunFam" id="3.60.20.10:FF:000001">
    <property type="entry name" value="Glutamate synthase, large subunit"/>
    <property type="match status" value="1"/>
</dbReference>
<dbReference type="SUPFAM" id="SSF56235">
    <property type="entry name" value="N-terminal nucleophile aminohydrolases (Ntn hydrolases)"/>
    <property type="match status" value="1"/>
</dbReference>
<gene>
    <name evidence="18" type="primary">gltB</name>
    <name evidence="18" type="ORF">FLP23_08820</name>
</gene>
<evidence type="ECO:0000256" key="8">
    <source>
        <dbReference type="ARBA" id="ARBA00022723"/>
    </source>
</evidence>
<dbReference type="InterPro" id="IPR017932">
    <property type="entry name" value="GATase_2_dom"/>
</dbReference>
<keyword evidence="11 18" id="KW-0560">Oxidoreductase</keyword>
<comment type="cofactor">
    <cofactor evidence="3">
        <name>FAD</name>
        <dbReference type="ChEBI" id="CHEBI:57692"/>
    </cofactor>
</comment>
<dbReference type="PROSITE" id="PS51278">
    <property type="entry name" value="GATASE_TYPE_2"/>
    <property type="match status" value="1"/>
</dbReference>
<keyword evidence="5" id="KW-0028">Amino-acid biosynthesis</keyword>
<comment type="cofactor">
    <cofactor evidence="1">
        <name>FMN</name>
        <dbReference type="ChEBI" id="CHEBI:58210"/>
    </cofactor>
</comment>
<dbReference type="PANTHER" id="PTHR11938">
    <property type="entry name" value="FAD NADPH DEHYDROGENASE/OXIDOREDUCTASE"/>
    <property type="match status" value="1"/>
</dbReference>
<dbReference type="Gene3D" id="3.60.20.10">
    <property type="entry name" value="Glutamine Phosphoribosylpyrophosphate, subunit 1, domain 1"/>
    <property type="match status" value="1"/>
</dbReference>
<evidence type="ECO:0000256" key="6">
    <source>
        <dbReference type="ARBA" id="ARBA00022630"/>
    </source>
</evidence>
<evidence type="ECO:0000256" key="3">
    <source>
        <dbReference type="ARBA" id="ARBA00001974"/>
    </source>
</evidence>
<dbReference type="OrthoDB" id="9758182at2"/>
<evidence type="ECO:0000256" key="16">
    <source>
        <dbReference type="ARBA" id="ARBA00029440"/>
    </source>
</evidence>
<dbReference type="InterPro" id="IPR036485">
    <property type="entry name" value="Glu_synth_asu_C_sf"/>
</dbReference>
<evidence type="ECO:0000313" key="19">
    <source>
        <dbReference type="Proteomes" id="UP000322159"/>
    </source>
</evidence>
<keyword evidence="7" id="KW-0288">FMN</keyword>
<evidence type="ECO:0000256" key="1">
    <source>
        <dbReference type="ARBA" id="ARBA00001917"/>
    </source>
</evidence>
<dbReference type="GO" id="GO:0051538">
    <property type="term" value="F:3 iron, 4 sulfur cluster binding"/>
    <property type="evidence" value="ECO:0007669"/>
    <property type="project" value="UniProtKB-KW"/>
</dbReference>
<evidence type="ECO:0000256" key="9">
    <source>
        <dbReference type="ARBA" id="ARBA00022827"/>
    </source>
</evidence>
<dbReference type="KEGG" id="lyk:FLP23_08820"/>
<evidence type="ECO:0000259" key="17">
    <source>
        <dbReference type="PROSITE" id="PS51278"/>
    </source>
</evidence>
<reference evidence="18 19" key="1">
    <citation type="submission" date="2019-09" db="EMBL/GenBank/DDBJ databases">
        <title>Genome sequencing of strain KACC 19322.</title>
        <authorList>
            <person name="Heo J."/>
            <person name="Kim S.-J."/>
            <person name="Kim J.-S."/>
            <person name="Hong S.-B."/>
            <person name="Kwon S.-W."/>
        </authorList>
    </citation>
    <scope>NUCLEOTIDE SEQUENCE [LARGE SCALE GENOMIC DNA]</scope>
    <source>
        <strain evidence="18 19">KACC 19322</strain>
    </source>
</reference>
<dbReference type="InterPro" id="IPR002489">
    <property type="entry name" value="Glu_synth_asu_C"/>
</dbReference>
<evidence type="ECO:0000256" key="13">
    <source>
        <dbReference type="ARBA" id="ARBA00023014"/>
    </source>
</evidence>
<keyword evidence="12" id="KW-0408">Iron</keyword>
<feature type="domain" description="Glutamine amidotransferase type-2" evidence="17">
    <location>
        <begin position="38"/>
        <end position="429"/>
    </location>
</feature>
<evidence type="ECO:0000256" key="7">
    <source>
        <dbReference type="ARBA" id="ARBA00022643"/>
    </source>
</evidence>
<keyword evidence="19" id="KW-1185">Reference proteome</keyword>
<evidence type="ECO:0000256" key="5">
    <source>
        <dbReference type="ARBA" id="ARBA00022605"/>
    </source>
</evidence>
<dbReference type="InterPro" id="IPR050711">
    <property type="entry name" value="ET-N_metabolism_enzyme"/>
</dbReference>
<proteinExistence type="inferred from homology"/>
<dbReference type="GO" id="GO:0006537">
    <property type="term" value="P:glutamate biosynthetic process"/>
    <property type="evidence" value="ECO:0007669"/>
    <property type="project" value="UniProtKB-KW"/>
</dbReference>
<dbReference type="InterPro" id="IPR002932">
    <property type="entry name" value="Glu_synthdom"/>
</dbReference>
<dbReference type="CDD" id="cd00713">
    <property type="entry name" value="GltS"/>
    <property type="match status" value="1"/>
</dbReference>
<comment type="pathway">
    <text evidence="16">Amino-acid biosynthesis.</text>
</comment>
<dbReference type="FunFam" id="2.160.20.60:FF:000001">
    <property type="entry name" value="Glutamate synthase, large subunit"/>
    <property type="match status" value="1"/>
</dbReference>
<dbReference type="GO" id="GO:0046872">
    <property type="term" value="F:metal ion binding"/>
    <property type="evidence" value="ECO:0007669"/>
    <property type="project" value="UniProtKB-KW"/>
</dbReference>
<evidence type="ECO:0000256" key="4">
    <source>
        <dbReference type="ARBA" id="ARBA00009716"/>
    </source>
</evidence>
<dbReference type="GO" id="GO:0019676">
    <property type="term" value="P:ammonia assimilation cycle"/>
    <property type="evidence" value="ECO:0007669"/>
    <property type="project" value="TreeGrafter"/>
</dbReference>
<keyword evidence="8" id="KW-0479">Metal-binding</keyword>
<dbReference type="SUPFAM" id="SSF51395">
    <property type="entry name" value="FMN-linked oxidoreductases"/>
    <property type="match status" value="1"/>
</dbReference>
<dbReference type="Pfam" id="PF00310">
    <property type="entry name" value="GATase_2"/>
    <property type="match status" value="1"/>
</dbReference>
<evidence type="ECO:0000313" key="18">
    <source>
        <dbReference type="EMBL" id="QEO10099.1"/>
    </source>
</evidence>
<dbReference type="NCBIfam" id="NF008730">
    <property type="entry name" value="PRK11750.1"/>
    <property type="match status" value="1"/>
</dbReference>
<evidence type="ECO:0000256" key="11">
    <source>
        <dbReference type="ARBA" id="ARBA00023002"/>
    </source>
</evidence>
<dbReference type="InterPro" id="IPR006982">
    <property type="entry name" value="Glu_synth_centr_N"/>
</dbReference>
<dbReference type="EC" id="1.4.1.13" evidence="18"/>
<dbReference type="Pfam" id="PF04898">
    <property type="entry name" value="Glu_syn_central"/>
    <property type="match status" value="1"/>
</dbReference>
<comment type="similarity">
    <text evidence="4">Belongs to the glutamate synthase family.</text>
</comment>
<keyword evidence="10" id="KW-0315">Glutamine amidotransferase</keyword>
<sequence length="1534" mass="166426">MAQSRSTPGSGPLDPFARFGAIPEAQGLYNPRFERDACGLAMVATLRGTAGHDIVTNALDALRHLEHRGAVGSDAGTGDGAGIITQIPDAFLRAVVDFALPPVGQYAVGMAFLPLEEDAREAEKAAFGAIATEEGLEVIGWREVPTDPTHLGTLAREAAPAFEQVFVRSRRSDAAGTPLAGIALDRQTFRLRKRAERELGSYLPSLSSRTLVYKGMVTTLQLEPFYPDLSDERFATKLALVHSRYSTNTFPSWPLAQPFRMIAHNGEINTVQGNRNWMRARQSQLESADLGDLRPLFPIVSEGASDSASFDEVVELLTLGGRSLPHAIMMMVPEAWENQLDIDPARRDFYDYHSALMEPWDGPAALVFTDGSLVGATLDRNGLRPGRFLVTDDGLVVLASEIGVLDFPADKIVRKGRLRPGRMFLIDTVEGRIIEDDEIKSQLAAEQPYGEWVEASRIELEDLPPREHVVHTAASVTRRQRTFGYTEEEVRILITPMAQNGAEPLGAMGSDTPIAVLSERPRLLFDYFTQAFAQVTNPPLDSIREEVVTSMRLGLGPERNLLTATPEHARQIVLDFPVIDNDELAKIIRIGAEDGTRLTHTIKGLYRFESGKRAMEKRIDEMCAEADAAIAAGAQFIVLSDRDSTGDLAPIPSLLMVAAVHHHLIRQETRMRVGLIVETGDAREVHHAALLLGYGASAINPYLAMETAEQLVASGMISGISAEKAVKNLIKALGKGVLKIMSKMGISVIGSYAGAQAFEAVGLSQAFVDRYFTGTTTLLGGVGIDVIAAENLARHASAYPENAGEKVHERLETGGEYQWRREGPPHLFSPETVFKLQHSTRTRRFDVFREYTKSVDEQAERLMTLRGLFRLKTGARPAVPLDEVEPISSILTRFNTGAMSYGSISREAHETLAIAMNNIGGRSNTGEGGEDVDRLLDPRRRSRIKQVASGRFGVTSMYLTHATDIQIKMAQGAKPGEGGQLPPGKVYPWIARTRGGTPGVGLISPPPHHDIYSIEDLKQLIFDVKRANPEARVHVKLVSQSGIGAVAAGVTKALADVVLVSGHDGGTGASPLNSLKHAGTPWEIGLAETQHTLMLNGMRDRVVVQVDGQMKTGRDVIVAALLGAEEYGFATAPLVVSGCILMRVCHLDTCPVGVATQNPELRARFSGKPEFVETFFEFLAQEVREYLAELGFRSLDEAIGHSELLDVDRAVEHWKADGLDLEPVLVGPEFAEDEPRNNRRGQEHELDEHFDQELIRLAADALEHGTPVELDLPIKNTERAVGTMLGHEVTKRHGEHGLPEGTIQVTLHGAAGQSLGAFMPNGITLRLEGDSNDYVGKGLSGGQIVVRPPRGAVFPAERNVIAGNVIGYGATRGSIFIRGVVGERFLVRNSGATAVVEGVGDHALEYMTGGLALILGGTGRNLGAGMSGGTAYVYELRRERVNRDSLANGELELLPLDSADVAIVTDLLATHIAETDSALAKRLLETPEETMSKFVKVLPRDYAAVLETRRQAADEGLDPDGDVVWGRIMEVTGG</sequence>
<dbReference type="EMBL" id="CP043504">
    <property type="protein sequence ID" value="QEO10099.1"/>
    <property type="molecule type" value="Genomic_DNA"/>
</dbReference>